<dbReference type="PANTHER" id="PTHR33048:SF2">
    <property type="entry name" value="SRPK"/>
    <property type="match status" value="1"/>
</dbReference>
<dbReference type="Proteomes" id="UP000008383">
    <property type="component" value="Unassembled WGS sequence"/>
</dbReference>
<dbReference type="PANTHER" id="PTHR33048">
    <property type="entry name" value="PTH11-LIKE INTEGRAL MEMBRANE PROTEIN (AFU_ORTHOLOGUE AFUA_5G11245)"/>
    <property type="match status" value="1"/>
</dbReference>
<proteinExistence type="inferred from homology"/>
<dbReference type="HOGENOM" id="CLU_019101_0_0_1"/>
<evidence type="ECO:0000256" key="5">
    <source>
        <dbReference type="ARBA" id="ARBA00038359"/>
    </source>
</evidence>
<dbReference type="EMBL" id="ACYE01000414">
    <property type="protein sequence ID" value="EFE38228.1"/>
    <property type="molecule type" value="Genomic_DNA"/>
</dbReference>
<evidence type="ECO:0000256" key="2">
    <source>
        <dbReference type="ARBA" id="ARBA00022692"/>
    </source>
</evidence>
<comment type="similarity">
    <text evidence="5">Belongs to the SAT4 family.</text>
</comment>
<dbReference type="GO" id="GO:0016020">
    <property type="term" value="C:membrane"/>
    <property type="evidence" value="ECO:0007669"/>
    <property type="project" value="UniProtKB-SubCell"/>
</dbReference>
<evidence type="ECO:0000313" key="9">
    <source>
        <dbReference type="EMBL" id="EFE38228.1"/>
    </source>
</evidence>
<evidence type="ECO:0000259" key="8">
    <source>
        <dbReference type="Pfam" id="PF20684"/>
    </source>
</evidence>
<accession>D4DIT8</accession>
<gene>
    <name evidence="9" type="ORF">TRV_07099</name>
</gene>
<name>D4DIT8_TRIVH</name>
<feature type="transmembrane region" description="Helical" evidence="7">
    <location>
        <begin position="51"/>
        <end position="70"/>
    </location>
</feature>
<evidence type="ECO:0000256" key="6">
    <source>
        <dbReference type="SAM" id="MobiDB-lite"/>
    </source>
</evidence>
<dbReference type="OrthoDB" id="4329349at2759"/>
<dbReference type="AlphaFoldDB" id="D4DIT8"/>
<keyword evidence="10" id="KW-1185">Reference proteome</keyword>
<comment type="caution">
    <text evidence="9">The sequence shown here is derived from an EMBL/GenBank/DDBJ whole genome shotgun (WGS) entry which is preliminary data.</text>
</comment>
<evidence type="ECO:0000256" key="3">
    <source>
        <dbReference type="ARBA" id="ARBA00022989"/>
    </source>
</evidence>
<evidence type="ECO:0000313" key="10">
    <source>
        <dbReference type="Proteomes" id="UP000008383"/>
    </source>
</evidence>
<feature type="domain" description="Rhodopsin" evidence="8">
    <location>
        <begin position="50"/>
        <end position="218"/>
    </location>
</feature>
<dbReference type="RefSeq" id="XP_003018873.1">
    <property type="nucleotide sequence ID" value="XM_003018827.1"/>
</dbReference>
<feature type="region of interest" description="Disordered" evidence="6">
    <location>
        <begin position="224"/>
        <end position="249"/>
    </location>
</feature>
<feature type="transmembrane region" description="Helical" evidence="7">
    <location>
        <begin position="157"/>
        <end position="178"/>
    </location>
</feature>
<dbReference type="Pfam" id="PF20684">
    <property type="entry name" value="Fung_rhodopsin"/>
    <property type="match status" value="1"/>
</dbReference>
<keyword evidence="3 7" id="KW-1133">Transmembrane helix</keyword>
<reference evidence="10" key="1">
    <citation type="journal article" date="2011" name="Genome Biol.">
        <title>Comparative and functional genomics provide insights into the pathogenicity of dermatophytic fungi.</title>
        <authorList>
            <person name="Burmester A."/>
            <person name="Shelest E."/>
            <person name="Gloeckner G."/>
            <person name="Heddergott C."/>
            <person name="Schindler S."/>
            <person name="Staib P."/>
            <person name="Heidel A."/>
            <person name="Felder M."/>
            <person name="Petzold A."/>
            <person name="Szafranski K."/>
            <person name="Feuermann M."/>
            <person name="Pedruzzi I."/>
            <person name="Priebe S."/>
            <person name="Groth M."/>
            <person name="Winkler R."/>
            <person name="Li W."/>
            <person name="Kniemeyer O."/>
            <person name="Schroeckh V."/>
            <person name="Hertweck C."/>
            <person name="Hube B."/>
            <person name="White T.C."/>
            <person name="Platzer M."/>
            <person name="Guthke R."/>
            <person name="Heitman J."/>
            <person name="Woestemeyer J."/>
            <person name="Zipfel P.F."/>
            <person name="Monod M."/>
            <person name="Brakhage A.A."/>
        </authorList>
    </citation>
    <scope>NUCLEOTIDE SEQUENCE [LARGE SCALE GENOMIC DNA]</scope>
    <source>
        <strain evidence="10">HKI 0517</strain>
    </source>
</reference>
<dbReference type="GeneID" id="9580045"/>
<feature type="transmembrane region" description="Helical" evidence="7">
    <location>
        <begin position="82"/>
        <end position="101"/>
    </location>
</feature>
<evidence type="ECO:0000256" key="4">
    <source>
        <dbReference type="ARBA" id="ARBA00023136"/>
    </source>
</evidence>
<keyword evidence="2 7" id="KW-0812">Transmembrane</keyword>
<sequence>MPIALDTSPTKTSRAGQTGTNIGLSDAQRAALTPDEIATLEFGTKCNLAGWLMYTTLIWSLKACMLFFYARLTIGLYKERMVKIAAIICACTYVISMITILTHCRPIEKNWQVNPDPGGKFDFSQSGSTWPSISELTNIDLCTLGIPNYITVATTNLLKMVIGLLLCGGLFIMVATLLRCILSIESIHGINISTIWAIRESFVAILAINAPCIKPIFSPRAWTVTSDDSSPRDSENPSSVGTCSHQLSKMSKSSRFDQLSVLRTVDDHCSEELSLPYNQAQMGFASQSTNSARGATASSEDQSLEINRSAHGGIHITTTYEVTPSEPFEKKPQV</sequence>
<protein>
    <recommendedName>
        <fullName evidence="8">Rhodopsin domain-containing protein</fullName>
    </recommendedName>
</protein>
<dbReference type="InterPro" id="IPR052337">
    <property type="entry name" value="SAT4-like"/>
</dbReference>
<feature type="compositionally biased region" description="Polar residues" evidence="6">
    <location>
        <begin position="285"/>
        <end position="306"/>
    </location>
</feature>
<dbReference type="InterPro" id="IPR049326">
    <property type="entry name" value="Rhodopsin_dom_fungi"/>
</dbReference>
<organism evidence="9 10">
    <name type="scientific">Trichophyton verrucosum (strain HKI 0517)</name>
    <dbReference type="NCBI Taxonomy" id="663202"/>
    <lineage>
        <taxon>Eukaryota</taxon>
        <taxon>Fungi</taxon>
        <taxon>Dikarya</taxon>
        <taxon>Ascomycota</taxon>
        <taxon>Pezizomycotina</taxon>
        <taxon>Eurotiomycetes</taxon>
        <taxon>Eurotiomycetidae</taxon>
        <taxon>Onygenales</taxon>
        <taxon>Arthrodermataceae</taxon>
        <taxon>Trichophyton</taxon>
    </lineage>
</organism>
<evidence type="ECO:0000256" key="7">
    <source>
        <dbReference type="SAM" id="Phobius"/>
    </source>
</evidence>
<dbReference type="KEGG" id="tve:TRV_07099"/>
<feature type="compositionally biased region" description="Polar residues" evidence="6">
    <location>
        <begin position="236"/>
        <end position="249"/>
    </location>
</feature>
<feature type="region of interest" description="Disordered" evidence="6">
    <location>
        <begin position="285"/>
        <end position="334"/>
    </location>
</feature>
<comment type="subcellular location">
    <subcellularLocation>
        <location evidence="1">Membrane</location>
        <topology evidence="1">Multi-pass membrane protein</topology>
    </subcellularLocation>
</comment>
<evidence type="ECO:0000256" key="1">
    <source>
        <dbReference type="ARBA" id="ARBA00004141"/>
    </source>
</evidence>
<keyword evidence="4 7" id="KW-0472">Membrane</keyword>